<evidence type="ECO:0000256" key="2">
    <source>
        <dbReference type="ARBA" id="ARBA00022475"/>
    </source>
</evidence>
<sequence>MFVEKPGMIKNGIRYKPECSVSGALGLVLRLSQLVGIGPLRFRKRNRDWFVSLSPSLCLISYVAATVLNTAALTGLLLDLQARPSKSARVSSPTLKFVWVSDYIVVLVIASVAAYGAPRRLTTTILCLARIQKINTGVSSKSSNEWKTSLLLTAFLLYVACVLTADYCIFLRAVFLSDRAFTAACLYSFYYFAYFLLVLLEMQYVFSALEVSKTMGRLNKLIGEVEHMLTMHYASLKKIESNDPIKLPLKYDNLMIDSMDTFKFDSGMTVGLASKSISETIRRLALTYMEVCEVVRQLDSSHGVGVLLLLLSFLLHLVITPYHLIVKITSSRGIDAAAALQVLWCGLHIACTFIVAEPSYRIQLDVQRTNLLVSHMLFKSNDAQVYKELEKFSMYLTLNEVIFRPLGVCRLTRSLVTSIIGSVATYLVIIIQFQLSEQ</sequence>
<evidence type="ECO:0000256" key="4">
    <source>
        <dbReference type="ARBA" id="ARBA00022989"/>
    </source>
</evidence>
<feature type="transmembrane region" description="Helical" evidence="8">
    <location>
        <begin position="181"/>
        <end position="200"/>
    </location>
</feature>
<comment type="subcellular location">
    <subcellularLocation>
        <location evidence="1 8">Cell membrane</location>
        <topology evidence="1 8">Multi-pass membrane protein</topology>
    </subcellularLocation>
</comment>
<dbReference type="EMBL" id="OU963914">
    <property type="protein sequence ID" value="CAH0402662.1"/>
    <property type="molecule type" value="Genomic_DNA"/>
</dbReference>
<keyword evidence="5 8" id="KW-0472">Membrane</keyword>
<feature type="transmembrane region" description="Helical" evidence="8">
    <location>
        <begin position="97"/>
        <end position="117"/>
    </location>
</feature>
<evidence type="ECO:0000256" key="6">
    <source>
        <dbReference type="ARBA" id="ARBA00023170"/>
    </source>
</evidence>
<dbReference type="PANTHER" id="PTHR21143:SF123">
    <property type="entry name" value="GUSTATORY RECEPTOR FOR SUGAR TASTE 43A-RELATED"/>
    <property type="match status" value="1"/>
</dbReference>
<feature type="transmembrane region" description="Helical" evidence="8">
    <location>
        <begin position="336"/>
        <end position="356"/>
    </location>
</feature>
<keyword evidence="10" id="KW-1185">Reference proteome</keyword>
<name>A0ABN8B179_CHISP</name>
<accession>A0ABN8B179</accession>
<evidence type="ECO:0000313" key="10">
    <source>
        <dbReference type="Proteomes" id="UP001153292"/>
    </source>
</evidence>
<keyword evidence="6 8" id="KW-0675">Receptor</keyword>
<dbReference type="Proteomes" id="UP001153292">
    <property type="component" value="Chromosome 21"/>
</dbReference>
<feature type="transmembrane region" description="Helical" evidence="8">
    <location>
        <begin position="150"/>
        <end position="175"/>
    </location>
</feature>
<dbReference type="Pfam" id="PF08395">
    <property type="entry name" value="7tm_7"/>
    <property type="match status" value="1"/>
</dbReference>
<evidence type="ECO:0000256" key="7">
    <source>
        <dbReference type="ARBA" id="ARBA00023224"/>
    </source>
</evidence>
<evidence type="ECO:0000313" key="9">
    <source>
        <dbReference type="EMBL" id="CAH0402662.1"/>
    </source>
</evidence>
<evidence type="ECO:0000256" key="1">
    <source>
        <dbReference type="ARBA" id="ARBA00004651"/>
    </source>
</evidence>
<organism evidence="9 10">
    <name type="scientific">Chilo suppressalis</name>
    <name type="common">Asiatic rice borer moth</name>
    <dbReference type="NCBI Taxonomy" id="168631"/>
    <lineage>
        <taxon>Eukaryota</taxon>
        <taxon>Metazoa</taxon>
        <taxon>Ecdysozoa</taxon>
        <taxon>Arthropoda</taxon>
        <taxon>Hexapoda</taxon>
        <taxon>Insecta</taxon>
        <taxon>Pterygota</taxon>
        <taxon>Neoptera</taxon>
        <taxon>Endopterygota</taxon>
        <taxon>Lepidoptera</taxon>
        <taxon>Glossata</taxon>
        <taxon>Ditrysia</taxon>
        <taxon>Pyraloidea</taxon>
        <taxon>Crambidae</taxon>
        <taxon>Crambinae</taxon>
        <taxon>Chilo</taxon>
    </lineage>
</organism>
<feature type="transmembrane region" description="Helical" evidence="8">
    <location>
        <begin position="414"/>
        <end position="435"/>
    </location>
</feature>
<comment type="similarity">
    <text evidence="8">Belongs to the insect chemoreceptor superfamily. Gustatory receptor (GR) family.</text>
</comment>
<evidence type="ECO:0000256" key="3">
    <source>
        <dbReference type="ARBA" id="ARBA00022692"/>
    </source>
</evidence>
<reference evidence="9" key="1">
    <citation type="submission" date="2021-12" db="EMBL/GenBank/DDBJ databases">
        <authorList>
            <person name="King R."/>
        </authorList>
    </citation>
    <scope>NUCLEOTIDE SEQUENCE</scope>
</reference>
<dbReference type="InterPro" id="IPR013604">
    <property type="entry name" value="7TM_chemorcpt"/>
</dbReference>
<comment type="function">
    <text evidence="8">Gustatory receptor which mediates acceptance or avoidance behavior, depending on its substrates.</text>
</comment>
<dbReference type="PANTHER" id="PTHR21143">
    <property type="entry name" value="INVERTEBRATE GUSTATORY RECEPTOR"/>
    <property type="match status" value="1"/>
</dbReference>
<proteinExistence type="inferred from homology"/>
<keyword evidence="7 8" id="KW-0807">Transducer</keyword>
<evidence type="ECO:0000256" key="8">
    <source>
        <dbReference type="RuleBase" id="RU363108"/>
    </source>
</evidence>
<feature type="transmembrane region" description="Helical" evidence="8">
    <location>
        <begin position="49"/>
        <end position="77"/>
    </location>
</feature>
<protein>
    <recommendedName>
        <fullName evidence="8">Gustatory receptor</fullName>
    </recommendedName>
</protein>
<keyword evidence="4 8" id="KW-1133">Transmembrane helix</keyword>
<keyword evidence="3 8" id="KW-0812">Transmembrane</keyword>
<evidence type="ECO:0000256" key="5">
    <source>
        <dbReference type="ARBA" id="ARBA00023136"/>
    </source>
</evidence>
<keyword evidence="2 8" id="KW-1003">Cell membrane</keyword>
<feature type="transmembrane region" description="Helical" evidence="8">
    <location>
        <begin position="304"/>
        <end position="324"/>
    </location>
</feature>
<gene>
    <name evidence="9" type="ORF">CHILSU_LOCUS5908</name>
</gene>